<keyword evidence="5" id="KW-1185">Reference proteome</keyword>
<keyword evidence="2" id="KW-0067">ATP-binding</keyword>
<gene>
    <name evidence="4" type="ORF">EZV62_025586</name>
</gene>
<dbReference type="GO" id="GO:0034605">
    <property type="term" value="P:cellular response to heat"/>
    <property type="evidence" value="ECO:0007669"/>
    <property type="project" value="TreeGrafter"/>
</dbReference>
<evidence type="ECO:0000256" key="2">
    <source>
        <dbReference type="ARBA" id="ARBA00022840"/>
    </source>
</evidence>
<dbReference type="InterPro" id="IPR003959">
    <property type="entry name" value="ATPase_AAA_core"/>
</dbReference>
<accession>A0A5C7GYP1</accession>
<feature type="domain" description="ATPase AAA-type core" evidence="3">
    <location>
        <begin position="220"/>
        <end position="325"/>
    </location>
</feature>
<reference evidence="5" key="1">
    <citation type="journal article" date="2019" name="Gigascience">
        <title>De novo genome assembly of the endangered Acer yangbiense, a plant species with extremely small populations endemic to Yunnan Province, China.</title>
        <authorList>
            <person name="Yang J."/>
            <person name="Wariss H.M."/>
            <person name="Tao L."/>
            <person name="Zhang R."/>
            <person name="Yun Q."/>
            <person name="Hollingsworth P."/>
            <person name="Dao Z."/>
            <person name="Luo G."/>
            <person name="Guo H."/>
            <person name="Ma Y."/>
            <person name="Sun W."/>
        </authorList>
    </citation>
    <scope>NUCLEOTIDE SEQUENCE [LARGE SCALE GENOMIC DNA]</scope>
    <source>
        <strain evidence="5">cv. Malutang</strain>
    </source>
</reference>
<evidence type="ECO:0000256" key="1">
    <source>
        <dbReference type="ARBA" id="ARBA00022741"/>
    </source>
</evidence>
<dbReference type="InterPro" id="IPR050130">
    <property type="entry name" value="ClpA_ClpB"/>
</dbReference>
<proteinExistence type="predicted"/>
<comment type="caution">
    <text evidence="4">The sequence shown here is derived from an EMBL/GenBank/DDBJ whole genome shotgun (WGS) entry which is preliminary data.</text>
</comment>
<dbReference type="InterPro" id="IPR001270">
    <property type="entry name" value="ClpA/B"/>
</dbReference>
<dbReference type="InterPro" id="IPR027417">
    <property type="entry name" value="P-loop_NTPase"/>
</dbReference>
<sequence>MSNLQVPIMRKEVEFAANIARHHPRNKTTGGVYDRFIEILHKAGEYKTSKEKQHQIHQKELEKRRYILRRVLVEYKQIVKDNNGGATDLSEVESRVEEELGDAFVQLVEFMSKTMYIKHDDFVSGVHEAAILKDYSQILNQLDAKIHDKFKQNPVVGCPEIAKIACDLTGIPASWFIVGDRKERYMRLKQQLLKRVFGKSNEIEIIVQVLLNKSVSWSGRPLGVFMLTGSNNVGKAELARAIAGELYDNEDRLVRFDMFKYDSVSSLVDSITRTVKTRPRSVLVFDKINEAYCSSNSSVLMLDKTLSNVLSGVDFKDTLIIITSDDGGDQMFGGMSGLTKLIDDMIVVDWPSDLKDCCRILLREWAKSLNRGVIVCCSKAALIDMEINCGGGGGGGATMVERWMEEKVFPVLSRMVSEYDGGVEENIIIHIDKDEEIGELSFNFD</sequence>
<dbReference type="OrthoDB" id="19623at2759"/>
<dbReference type="PANTHER" id="PTHR11638:SF18">
    <property type="entry name" value="HEAT SHOCK PROTEIN 104"/>
    <property type="match status" value="1"/>
</dbReference>
<dbReference type="EMBL" id="VAHF01000012">
    <property type="protein sequence ID" value="TXG49711.1"/>
    <property type="molecule type" value="Genomic_DNA"/>
</dbReference>
<dbReference type="GO" id="GO:0005524">
    <property type="term" value="F:ATP binding"/>
    <property type="evidence" value="ECO:0007669"/>
    <property type="project" value="UniProtKB-KW"/>
</dbReference>
<keyword evidence="1" id="KW-0547">Nucleotide-binding</keyword>
<protein>
    <recommendedName>
        <fullName evidence="3">ATPase AAA-type core domain-containing protein</fullName>
    </recommendedName>
</protein>
<dbReference type="PRINTS" id="PR00300">
    <property type="entry name" value="CLPPROTEASEA"/>
</dbReference>
<evidence type="ECO:0000313" key="5">
    <source>
        <dbReference type="Proteomes" id="UP000323000"/>
    </source>
</evidence>
<dbReference type="Proteomes" id="UP000323000">
    <property type="component" value="Chromosome 12"/>
</dbReference>
<evidence type="ECO:0000259" key="3">
    <source>
        <dbReference type="Pfam" id="PF07724"/>
    </source>
</evidence>
<name>A0A5C7GYP1_9ROSI</name>
<dbReference type="AlphaFoldDB" id="A0A5C7GYP1"/>
<dbReference type="Pfam" id="PF07724">
    <property type="entry name" value="AAA_2"/>
    <property type="match status" value="1"/>
</dbReference>
<dbReference type="Gene3D" id="3.40.50.300">
    <property type="entry name" value="P-loop containing nucleotide triphosphate hydrolases"/>
    <property type="match status" value="1"/>
</dbReference>
<dbReference type="PANTHER" id="PTHR11638">
    <property type="entry name" value="ATP-DEPENDENT CLP PROTEASE"/>
    <property type="match status" value="1"/>
</dbReference>
<organism evidence="4 5">
    <name type="scientific">Acer yangbiense</name>
    <dbReference type="NCBI Taxonomy" id="1000413"/>
    <lineage>
        <taxon>Eukaryota</taxon>
        <taxon>Viridiplantae</taxon>
        <taxon>Streptophyta</taxon>
        <taxon>Embryophyta</taxon>
        <taxon>Tracheophyta</taxon>
        <taxon>Spermatophyta</taxon>
        <taxon>Magnoliopsida</taxon>
        <taxon>eudicotyledons</taxon>
        <taxon>Gunneridae</taxon>
        <taxon>Pentapetalae</taxon>
        <taxon>rosids</taxon>
        <taxon>malvids</taxon>
        <taxon>Sapindales</taxon>
        <taxon>Sapindaceae</taxon>
        <taxon>Hippocastanoideae</taxon>
        <taxon>Acereae</taxon>
        <taxon>Acer</taxon>
    </lineage>
</organism>
<dbReference type="SUPFAM" id="SSF52540">
    <property type="entry name" value="P-loop containing nucleoside triphosphate hydrolases"/>
    <property type="match status" value="1"/>
</dbReference>
<dbReference type="GO" id="GO:0005737">
    <property type="term" value="C:cytoplasm"/>
    <property type="evidence" value="ECO:0007669"/>
    <property type="project" value="TreeGrafter"/>
</dbReference>
<dbReference type="GO" id="GO:0016887">
    <property type="term" value="F:ATP hydrolysis activity"/>
    <property type="evidence" value="ECO:0007669"/>
    <property type="project" value="InterPro"/>
</dbReference>
<evidence type="ECO:0000313" key="4">
    <source>
        <dbReference type="EMBL" id="TXG49711.1"/>
    </source>
</evidence>